<sequence>MRAEIPSHQVQAGIDTGSAARRGNQLARVDVKHVRVHQNVRESLGQFRGVAPMRGSPVTVEQAGRRQHEHTRADRQQPCASPVGLTQGRDQRFGHRGAAITPAGNNDGSGVAQQFHAAIGQHLNPAHGAHRALIDGDDPVLVPGKIELRPCEAEDLHGDAELECAEAIEGQNRDQSRGGLHLAENSR</sequence>
<proteinExistence type="predicted"/>
<feature type="compositionally biased region" description="Basic and acidic residues" evidence="1">
    <location>
        <begin position="63"/>
        <end position="75"/>
    </location>
</feature>
<name>A0A1H5J5L8_9PSED</name>
<reference evidence="2 3" key="1">
    <citation type="submission" date="2016-10" db="EMBL/GenBank/DDBJ databases">
        <authorList>
            <person name="de Groot N.N."/>
        </authorList>
    </citation>
    <scope>NUCLEOTIDE SEQUENCE [LARGE SCALE GENOMIC DNA]</scope>
    <source>
        <strain evidence="2 3">BS3662</strain>
    </source>
</reference>
<dbReference type="EMBL" id="FNTY01000002">
    <property type="protein sequence ID" value="SEE46928.1"/>
    <property type="molecule type" value="Genomic_DNA"/>
</dbReference>
<gene>
    <name evidence="2" type="ORF">SAMN04490194_2372</name>
</gene>
<dbReference type="AlphaFoldDB" id="A0A1H5J5L8"/>
<protein>
    <submittedName>
        <fullName evidence="2">Uncharacterized protein</fullName>
    </submittedName>
</protein>
<accession>A0A1H5J5L8</accession>
<feature type="region of interest" description="Disordered" evidence="1">
    <location>
        <begin position="168"/>
        <end position="187"/>
    </location>
</feature>
<evidence type="ECO:0000256" key="1">
    <source>
        <dbReference type="SAM" id="MobiDB-lite"/>
    </source>
</evidence>
<organism evidence="2 3">
    <name type="scientific">Pseudomonas migulae</name>
    <dbReference type="NCBI Taxonomy" id="78543"/>
    <lineage>
        <taxon>Bacteria</taxon>
        <taxon>Pseudomonadati</taxon>
        <taxon>Pseudomonadota</taxon>
        <taxon>Gammaproteobacteria</taxon>
        <taxon>Pseudomonadales</taxon>
        <taxon>Pseudomonadaceae</taxon>
        <taxon>Pseudomonas</taxon>
    </lineage>
</organism>
<feature type="region of interest" description="Disordered" evidence="1">
    <location>
        <begin position="60"/>
        <end position="90"/>
    </location>
</feature>
<dbReference type="Proteomes" id="UP000198985">
    <property type="component" value="Unassembled WGS sequence"/>
</dbReference>
<evidence type="ECO:0000313" key="3">
    <source>
        <dbReference type="Proteomes" id="UP000198985"/>
    </source>
</evidence>
<evidence type="ECO:0000313" key="2">
    <source>
        <dbReference type="EMBL" id="SEE46928.1"/>
    </source>
</evidence>